<sequence length="294" mass="32290">MAHLVDQTLDRLAHVLHRRHQADTVATLQLDLAAQVAGGNLVRHLGREVRLATQLAQQVAGDEEAQEGNRRQRQQDDDKGQGGGAVAGRGSFGGGLLGQLVVVVEMLVHHLVDLTGDGGVLLEQFAGLFVLVLARQFEDGLDAGDELGKERLFLFVNGPIAVVGNRRRICFQGIFRQFQAFLDRLLDVCHLGRVRVHDVAIDADAQAGEIRPDRIQRGHTGHGIDRGVVGGVEHLAHLLVVERGQQQDAEQRGASKQDHFLGDGEFHESLRFRNGGVSCWWSRDWPLNRQRPGG</sequence>
<evidence type="ECO:0000256" key="1">
    <source>
        <dbReference type="SAM" id="MobiDB-lite"/>
    </source>
</evidence>
<organism evidence="2">
    <name type="scientific">bioreactor metagenome</name>
    <dbReference type="NCBI Taxonomy" id="1076179"/>
    <lineage>
        <taxon>unclassified sequences</taxon>
        <taxon>metagenomes</taxon>
        <taxon>ecological metagenomes</taxon>
    </lineage>
</organism>
<reference evidence="2" key="1">
    <citation type="submission" date="2019-08" db="EMBL/GenBank/DDBJ databases">
        <authorList>
            <person name="Kucharzyk K."/>
            <person name="Murdoch R.W."/>
            <person name="Higgins S."/>
            <person name="Loffler F."/>
        </authorList>
    </citation>
    <scope>NUCLEOTIDE SEQUENCE</scope>
</reference>
<protein>
    <recommendedName>
        <fullName evidence="3">NAD-specific glutamate dehydrogenase</fullName>
    </recommendedName>
</protein>
<evidence type="ECO:0000313" key="2">
    <source>
        <dbReference type="EMBL" id="MPM72145.1"/>
    </source>
</evidence>
<feature type="compositionally biased region" description="Basic and acidic residues" evidence="1">
    <location>
        <begin position="67"/>
        <end position="80"/>
    </location>
</feature>
<gene>
    <name evidence="2" type="ORF">SDC9_119118</name>
</gene>
<evidence type="ECO:0008006" key="3">
    <source>
        <dbReference type="Google" id="ProtNLM"/>
    </source>
</evidence>
<comment type="caution">
    <text evidence="2">The sequence shown here is derived from an EMBL/GenBank/DDBJ whole genome shotgun (WGS) entry which is preliminary data.</text>
</comment>
<dbReference type="AlphaFoldDB" id="A0A645C3M6"/>
<proteinExistence type="predicted"/>
<name>A0A645C3M6_9ZZZZ</name>
<dbReference type="EMBL" id="VSSQ01024557">
    <property type="protein sequence ID" value="MPM72145.1"/>
    <property type="molecule type" value="Genomic_DNA"/>
</dbReference>
<feature type="region of interest" description="Disordered" evidence="1">
    <location>
        <begin position="60"/>
        <end position="84"/>
    </location>
</feature>
<accession>A0A645C3M6</accession>